<reference evidence="2" key="2">
    <citation type="submission" date="2021-01" db="EMBL/GenBank/DDBJ databases">
        <authorList>
            <person name="Hahn C.R."/>
            <person name="Youssef N.H."/>
            <person name="Elshahed M."/>
        </authorList>
    </citation>
    <scope>NUCLEOTIDE SEQUENCE</scope>
    <source>
        <strain evidence="2">Zod_Metabat.24</strain>
    </source>
</reference>
<evidence type="ECO:0000313" key="2">
    <source>
        <dbReference type="EMBL" id="MBN1572726.1"/>
    </source>
</evidence>
<dbReference type="Gene3D" id="3.30.1380.20">
    <property type="entry name" value="Trafficking protein particle complex subunit 3"/>
    <property type="match status" value="1"/>
</dbReference>
<dbReference type="PANTHER" id="PTHR35090:SF1">
    <property type="entry name" value="SLR0144 PROTEIN"/>
    <property type="match status" value="1"/>
</dbReference>
<dbReference type="InterPro" id="IPR004096">
    <property type="entry name" value="V4R"/>
</dbReference>
<dbReference type="SMART" id="SM00989">
    <property type="entry name" value="V4R"/>
    <property type="match status" value="1"/>
</dbReference>
<protein>
    <submittedName>
        <fullName evidence="2">4-vinyl reductase</fullName>
    </submittedName>
</protein>
<name>A0A9D8KFB3_9DELT</name>
<organism evidence="2 3">
    <name type="scientific">Candidatus Zymogenus saltonus</name>
    <dbReference type="NCBI Taxonomy" id="2844893"/>
    <lineage>
        <taxon>Bacteria</taxon>
        <taxon>Deltaproteobacteria</taxon>
        <taxon>Candidatus Zymogenia</taxon>
        <taxon>Candidatus Zymogeniales</taxon>
        <taxon>Candidatus Zymogenaceae</taxon>
        <taxon>Candidatus Zymogenus</taxon>
    </lineage>
</organism>
<dbReference type="PANTHER" id="PTHR35090">
    <property type="entry name" value="DNA-DIRECTED RNA POLYMERASE SUBUNIT I"/>
    <property type="match status" value="1"/>
</dbReference>
<accession>A0A9D8KFB3</accession>
<dbReference type="InterPro" id="IPR024096">
    <property type="entry name" value="NO_sig/Golgi_transp_ligand-bd"/>
</dbReference>
<evidence type="ECO:0000313" key="3">
    <source>
        <dbReference type="Proteomes" id="UP000809273"/>
    </source>
</evidence>
<dbReference type="EMBL" id="JAFGIX010000027">
    <property type="protein sequence ID" value="MBN1572726.1"/>
    <property type="molecule type" value="Genomic_DNA"/>
</dbReference>
<reference evidence="2" key="1">
    <citation type="journal article" date="2021" name="Environ. Microbiol.">
        <title>Genomic characterization of three novel Desulfobacterota classes expand the metabolic and phylogenetic diversity of the phylum.</title>
        <authorList>
            <person name="Murphy C.L."/>
            <person name="Biggerstaff J."/>
            <person name="Eichhorn A."/>
            <person name="Ewing E."/>
            <person name="Shahan R."/>
            <person name="Soriano D."/>
            <person name="Stewart S."/>
            <person name="VanMol K."/>
            <person name="Walker R."/>
            <person name="Walters P."/>
            <person name="Elshahed M.S."/>
            <person name="Youssef N.H."/>
        </authorList>
    </citation>
    <scope>NUCLEOTIDE SEQUENCE</scope>
    <source>
        <strain evidence="2">Zod_Metabat.24</strain>
    </source>
</reference>
<dbReference type="Proteomes" id="UP000809273">
    <property type="component" value="Unassembled WGS sequence"/>
</dbReference>
<comment type="caution">
    <text evidence="2">The sequence shown here is derived from an EMBL/GenBank/DDBJ whole genome shotgun (WGS) entry which is preliminary data.</text>
</comment>
<proteinExistence type="predicted"/>
<sequence length="195" mass="22011">MSGEEKMATNLGIRGGLDAIREILGDNGAKILFRNIGLIHIYENPPAYTWEPCLTIPEQASIYTEVENLVGLNGAMGIWRRIGYTTIRYIDEFGHVFDSINDLPSEERFNRAMEMYVAGSGKGRIAVNERGLYDLDVYDCIHCAGHRTKRPMCNHYVGHIQYIADYAFGKNALTVKEVKCKALGDETCYFTAMRK</sequence>
<evidence type="ECO:0000259" key="1">
    <source>
        <dbReference type="SMART" id="SM00989"/>
    </source>
</evidence>
<dbReference type="AlphaFoldDB" id="A0A9D8KFB3"/>
<feature type="domain" description="4-vinyl reductase 4VR" evidence="1">
    <location>
        <begin position="132"/>
        <end position="194"/>
    </location>
</feature>
<dbReference type="SUPFAM" id="SSF111126">
    <property type="entry name" value="Ligand-binding domain in the NO signalling and Golgi transport"/>
    <property type="match status" value="1"/>
</dbReference>
<dbReference type="Pfam" id="PF02830">
    <property type="entry name" value="V4R"/>
    <property type="match status" value="1"/>
</dbReference>
<gene>
    <name evidence="2" type="ORF">JW984_05950</name>
</gene>